<organism evidence="5 6">
    <name type="scientific">Pelagerythrobacter marensis</name>
    <dbReference type="NCBI Taxonomy" id="543877"/>
    <lineage>
        <taxon>Bacteria</taxon>
        <taxon>Pseudomonadati</taxon>
        <taxon>Pseudomonadota</taxon>
        <taxon>Alphaproteobacteria</taxon>
        <taxon>Sphingomonadales</taxon>
        <taxon>Erythrobacteraceae</taxon>
        <taxon>Pelagerythrobacter</taxon>
    </lineage>
</organism>
<evidence type="ECO:0000313" key="5">
    <source>
        <dbReference type="EMBL" id="AKM06806.1"/>
    </source>
</evidence>
<accession>A0A0G3X850</accession>
<keyword evidence="6" id="KW-1185">Reference proteome</keyword>
<feature type="domain" description="SbsA Ig-like" evidence="4">
    <location>
        <begin position="240"/>
        <end position="348"/>
    </location>
</feature>
<feature type="chain" id="PRO_5002561609" description="SbsA Ig-like domain-containing protein" evidence="3">
    <location>
        <begin position="32"/>
        <end position="1246"/>
    </location>
</feature>
<evidence type="ECO:0000313" key="6">
    <source>
        <dbReference type="Proteomes" id="UP000037643"/>
    </source>
</evidence>
<protein>
    <recommendedName>
        <fullName evidence="4">SbsA Ig-like domain-containing protein</fullName>
    </recommendedName>
</protein>
<proteinExistence type="predicted"/>
<gene>
    <name evidence="5" type="ORF">AM2010_723</name>
</gene>
<dbReference type="Proteomes" id="UP000037643">
    <property type="component" value="Chromosome"/>
</dbReference>
<keyword evidence="1 3" id="KW-0732">Signal</keyword>
<evidence type="ECO:0000256" key="2">
    <source>
        <dbReference type="SAM" id="MobiDB-lite"/>
    </source>
</evidence>
<name>A0A0G3X850_9SPHN</name>
<dbReference type="EMBL" id="CP011805">
    <property type="protein sequence ID" value="AKM06806.1"/>
    <property type="molecule type" value="Genomic_DNA"/>
</dbReference>
<sequence precursor="true">MLGLNRNGFATFMLVCGVLLHLLVFSPAADAQARDPNAPYRDSYDVSYGDRLVGSWSGTVQGSSVSQADGQMEGQAIFVRRGYRNRDYFGIVLHDHRHRTGDTFSEIHIGTIPCGPGRRQIDAIHGLDAANARASFATVSFENRLAATGRSDAQVFPVYGAEAKNPAAIVTEWSEDKFTLRLSGTFISVVAPVAGQTFDYERQREGRLEELRLDATFTLERTPATEDLFNLTLCEEKEFLQVVETMPEGGRENVVLEGADFFIEFDAPIETATLDETTVFMTTRNPGGGPIFVAADLSLVASNRIRVRPTEPLLGGTVYDIEVMSGDDGIRGLEEEKLADDFRFSFSTYVEPEDLRLEIHQVSRDAPLVKDKPAAGRIFVEWEQRDDVHYAWQVLNYPVLAEITDFEDNPVFPEITERVRRPDLISDEERRRGEHSLDLFDWKPTLGSLPSRFTAKVTPANPYPETAELEPETADLTMQYAAESSDLLLFDYYLAEHAEWAQEADDRARHYALLAAQQQQTYLNQFLPVARVVGRYQGTYNIAQAVCELPDAFDKFFCDQDAKSLSALLRLFNEHIAAHSVAHVIVSYHPPSLGGSGRTSAQFKQPAGLIAWPGERLDPNPSESDMALTLDPASPSRSMIVMSSGPLPNGVIPGFVTAPLIEHEFGHVFALPHAPYVDGGGHRAEVCDTYRETKASGIDGMRIALDGTTGWQKSSRYGNAQSRDSMRNLMFPCAYDHRNEYWIDGDQYDWLVKRMPAILRKAAAHTGSLSALDGDLFLYGGASAADISNSVLFDDSADRDRRWIMISGLSDGTKAQFLPATGVPGPRDPLSGAGPYELRVEGADGALLARAPVGPLSSEETVWPFAATLALSGEPARIVLLNGTQILAEMRASGELVSPTVTSHAPGSTYAAGDMLEWTAGSSPADATTYTVRYSPDGRVWSTLAHFLFETHYTPDPRTLTPGPRSAFAIIAHDGVSERRTILPLQLSIPLEPLTSWPSRLDMPVSESPAGAAFNVQIDPATLNAVRLETSGADVAANVSLSPSGTILSIKPRSPIAGRTYTAVVGTELRAVDGRDLQEELRLEFVVDAVAEREEPSPWTPDRPALGAGGAVTGRPDRQPARQPDPSREITVTAEGEITLEVGGSPTVPATITRCDFDGGGGLTGLGVVFETNPGSRLEIRMQRAGGSIAATLSRSDGYDVSNQGSPAEGWSMDLAEDGQLAARGKVGAGEDAAGFRLAGECPQQP</sequence>
<feature type="region of interest" description="Disordered" evidence="2">
    <location>
        <begin position="1093"/>
        <end position="1129"/>
    </location>
</feature>
<evidence type="ECO:0000256" key="1">
    <source>
        <dbReference type="ARBA" id="ARBA00022729"/>
    </source>
</evidence>
<dbReference type="AlphaFoldDB" id="A0A0G3X850"/>
<feature type="signal peptide" evidence="3">
    <location>
        <begin position="1"/>
        <end position="31"/>
    </location>
</feature>
<dbReference type="STRING" id="543877.AM2010_723"/>
<dbReference type="OrthoDB" id="7311515at2"/>
<dbReference type="InterPro" id="IPR032812">
    <property type="entry name" value="SbsA_Ig"/>
</dbReference>
<dbReference type="PATRIC" id="fig|543877.4.peg.730"/>
<evidence type="ECO:0000259" key="4">
    <source>
        <dbReference type="Pfam" id="PF13205"/>
    </source>
</evidence>
<feature type="compositionally biased region" description="Basic and acidic residues" evidence="2">
    <location>
        <begin position="1115"/>
        <end position="1128"/>
    </location>
</feature>
<reference evidence="5 6" key="1">
    <citation type="submission" date="2015-06" db="EMBL/GenBank/DDBJ databases">
        <authorList>
            <person name="Kim K.M."/>
        </authorList>
    </citation>
    <scope>NUCLEOTIDE SEQUENCE [LARGE SCALE GENOMIC DNA]</scope>
    <source>
        <strain evidence="5 6">KCTC 22370</strain>
    </source>
</reference>
<dbReference type="KEGG" id="amx:AM2010_723"/>
<dbReference type="RefSeq" id="WP_047805917.1">
    <property type="nucleotide sequence ID" value="NZ_CP011805.1"/>
</dbReference>
<dbReference type="Pfam" id="PF13205">
    <property type="entry name" value="Big_5"/>
    <property type="match status" value="1"/>
</dbReference>
<evidence type="ECO:0000256" key="3">
    <source>
        <dbReference type="SAM" id="SignalP"/>
    </source>
</evidence>